<dbReference type="AlphaFoldDB" id="A0A100XZ18"/>
<evidence type="ECO:0000313" key="2">
    <source>
        <dbReference type="Proteomes" id="UP000053462"/>
    </source>
</evidence>
<dbReference type="Proteomes" id="UP000053462">
    <property type="component" value="Unassembled WGS sequence"/>
</dbReference>
<reference evidence="1 2" key="1">
    <citation type="submission" date="2015-10" db="EMBL/GenBank/DDBJ databases">
        <title>Draft genome sequence of Thermococcus celericrescens strain DSM 17994.</title>
        <authorList>
            <person name="Hong S.-J."/>
            <person name="Park C.-E."/>
            <person name="Shin J.-H."/>
        </authorList>
    </citation>
    <scope>NUCLEOTIDE SEQUENCE [LARGE SCALE GENOMIC DNA]</scope>
    <source>
        <strain evidence="1 2">DSM 17994</strain>
    </source>
</reference>
<comment type="caution">
    <text evidence="1">The sequence shown here is derived from an EMBL/GenBank/DDBJ whole genome shotgun (WGS) entry which is preliminary data.</text>
</comment>
<keyword evidence="2" id="KW-1185">Reference proteome</keyword>
<protein>
    <submittedName>
        <fullName evidence="1">Uncharacterized protein</fullName>
    </submittedName>
</protein>
<evidence type="ECO:0000313" key="1">
    <source>
        <dbReference type="EMBL" id="KUH34324.1"/>
    </source>
</evidence>
<organism evidence="1 2">
    <name type="scientific">Thermococcus celericrescens</name>
    <dbReference type="NCBI Taxonomy" id="227598"/>
    <lineage>
        <taxon>Archaea</taxon>
        <taxon>Methanobacteriati</taxon>
        <taxon>Methanobacteriota</taxon>
        <taxon>Thermococci</taxon>
        <taxon>Thermococcales</taxon>
        <taxon>Thermococcaceae</taxon>
        <taxon>Thermococcus</taxon>
    </lineage>
</organism>
<gene>
    <name evidence="1" type="ORF">APY94_02370</name>
</gene>
<dbReference type="STRING" id="227598.APY94_02370"/>
<sequence length="201" mass="22661">MLDDDNPQECIKKAALEAIVDEATRDENDFVGKLFSPGLGYRLRECAKPKAEVEFSLGRWVVVKGRADYLGFVEGLLCLLAWIDGRFRDAQEIANITGVKLSGRVRGGRLVHEFGTGDRTAFEVKDGVLVAVGDGDRREIPVSGVQKEIMDFLLGPFPWDMEELWERYSPLGLEREFLRNTAPVRLLLKVVGYESKLEVWD</sequence>
<dbReference type="EMBL" id="LLYW01000007">
    <property type="protein sequence ID" value="KUH34324.1"/>
    <property type="molecule type" value="Genomic_DNA"/>
</dbReference>
<proteinExistence type="predicted"/>
<name>A0A100XZ18_9EURY</name>
<accession>A0A100XZ18</accession>